<name>A0AAW4N5D3_9BACT</name>
<comment type="caution">
    <text evidence="1">The sequence shown here is derived from an EMBL/GenBank/DDBJ whole genome shotgun (WGS) entry which is preliminary data.</text>
</comment>
<accession>A0AAW4N5D3</accession>
<dbReference type="Proteomes" id="UP001196765">
    <property type="component" value="Unassembled WGS sequence"/>
</dbReference>
<gene>
    <name evidence="1" type="ORF">KSW82_14385</name>
</gene>
<evidence type="ECO:0000313" key="1">
    <source>
        <dbReference type="EMBL" id="MBV3388913.1"/>
    </source>
</evidence>
<dbReference type="AlphaFoldDB" id="A0AAW4N5D3"/>
<reference evidence="1" key="1">
    <citation type="submission" date="2021-06" db="EMBL/GenBank/DDBJ databases">
        <title>Collection of gut derived symbiotic bacterial strains cultured from healthy donors.</title>
        <authorList>
            <person name="Lin H."/>
            <person name="Littmann E."/>
            <person name="Pamer E.G."/>
        </authorList>
    </citation>
    <scope>NUCLEOTIDE SEQUENCE</scope>
    <source>
        <strain evidence="1">MSK.21.74</strain>
    </source>
</reference>
<protein>
    <submittedName>
        <fullName evidence="1">Uncharacterized protein</fullName>
    </submittedName>
</protein>
<proteinExistence type="predicted"/>
<sequence length="144" mass="16559">MRKTNNNNISKAIEEYISSSPIRPVLIWFHSNPDIDNARHAISEMNGCATCGQALYVDKAGAIQTLTPSGDDEQFIIPGTYNASTKFFLFHRYEEQLRGEYLKYALDLMYETKLPVVYLANDYSKEEEPQADVSAFEEWEYINE</sequence>
<evidence type="ECO:0000313" key="2">
    <source>
        <dbReference type="Proteomes" id="UP001196765"/>
    </source>
</evidence>
<dbReference type="EMBL" id="JAHOEI010000081">
    <property type="protein sequence ID" value="MBV3388913.1"/>
    <property type="molecule type" value="Genomic_DNA"/>
</dbReference>
<dbReference type="RefSeq" id="WP_217745062.1">
    <property type="nucleotide sequence ID" value="NZ_JAHOEI010000081.1"/>
</dbReference>
<organism evidence="1 2">
    <name type="scientific">Segatella copri</name>
    <dbReference type="NCBI Taxonomy" id="165179"/>
    <lineage>
        <taxon>Bacteria</taxon>
        <taxon>Pseudomonadati</taxon>
        <taxon>Bacteroidota</taxon>
        <taxon>Bacteroidia</taxon>
        <taxon>Bacteroidales</taxon>
        <taxon>Prevotellaceae</taxon>
        <taxon>Segatella</taxon>
    </lineage>
</organism>